<reference evidence="2" key="1">
    <citation type="submission" date="2016-10" db="EMBL/GenBank/DDBJ databases">
        <authorList>
            <person name="Varghese N."/>
            <person name="Submissions S."/>
        </authorList>
    </citation>
    <scope>NUCLEOTIDE SEQUENCE [LARGE SCALE GENOMIC DNA]</scope>
    <source>
        <strain evidence="2">DSM 3669</strain>
    </source>
</reference>
<gene>
    <name evidence="1" type="ORF">SAMN05660706_103135</name>
</gene>
<dbReference type="RefSeq" id="WP_092481981.1">
    <property type="nucleotide sequence ID" value="NZ_FOYM01000003.1"/>
</dbReference>
<dbReference type="Proteomes" id="UP000199584">
    <property type="component" value="Unassembled WGS sequence"/>
</dbReference>
<dbReference type="EMBL" id="FOYM01000003">
    <property type="protein sequence ID" value="SFQ98611.1"/>
    <property type="molecule type" value="Genomic_DNA"/>
</dbReference>
<evidence type="ECO:0000313" key="1">
    <source>
        <dbReference type="EMBL" id="SFQ98611.1"/>
    </source>
</evidence>
<accession>A0A1I6CZQ1</accession>
<dbReference type="OrthoDB" id="1807150at2"/>
<proteinExistence type="predicted"/>
<organism evidence="1 2">
    <name type="scientific">Desulfoscipio geothermicus DSM 3669</name>
    <dbReference type="NCBI Taxonomy" id="1121426"/>
    <lineage>
        <taxon>Bacteria</taxon>
        <taxon>Bacillati</taxon>
        <taxon>Bacillota</taxon>
        <taxon>Clostridia</taxon>
        <taxon>Eubacteriales</taxon>
        <taxon>Desulfallaceae</taxon>
        <taxon>Desulfoscipio</taxon>
    </lineage>
</organism>
<keyword evidence="2" id="KW-1185">Reference proteome</keyword>
<dbReference type="STRING" id="39060.SAMN05660706_103135"/>
<name>A0A1I6CZQ1_9FIRM</name>
<sequence length="136" mass="14858">MISHFTRGLDNDRGKQIVRGDLTPRGKAIERGEKIHSSRQSLMRGTNDNNYQEGACHMSNIITMAGKEVGSPVVVFPDNIAGGSFIPGTIMRIIEDTLLQMSVGTVTIQDGEWKPVNPFVAGDQVFIPIEAIDSFV</sequence>
<dbReference type="AlphaFoldDB" id="A0A1I6CZQ1"/>
<evidence type="ECO:0000313" key="2">
    <source>
        <dbReference type="Proteomes" id="UP000199584"/>
    </source>
</evidence>
<protein>
    <submittedName>
        <fullName evidence="1">Uncharacterized protein</fullName>
    </submittedName>
</protein>